<feature type="compositionally biased region" description="Basic and acidic residues" evidence="1">
    <location>
        <begin position="69"/>
        <end position="81"/>
    </location>
</feature>
<proteinExistence type="predicted"/>
<organism evidence="2">
    <name type="scientific">Eucalyptus grandis</name>
    <name type="common">Flooded gum</name>
    <dbReference type="NCBI Taxonomy" id="71139"/>
    <lineage>
        <taxon>Eukaryota</taxon>
        <taxon>Viridiplantae</taxon>
        <taxon>Streptophyta</taxon>
        <taxon>Embryophyta</taxon>
        <taxon>Tracheophyta</taxon>
        <taxon>Spermatophyta</taxon>
        <taxon>Magnoliopsida</taxon>
        <taxon>eudicotyledons</taxon>
        <taxon>Gunneridae</taxon>
        <taxon>Pentapetalae</taxon>
        <taxon>rosids</taxon>
        <taxon>malvids</taxon>
        <taxon>Myrtales</taxon>
        <taxon>Myrtaceae</taxon>
        <taxon>Myrtoideae</taxon>
        <taxon>Eucalypteae</taxon>
        <taxon>Eucalyptus</taxon>
    </lineage>
</organism>
<reference evidence="2" key="1">
    <citation type="submission" date="2013-07" db="EMBL/GenBank/DDBJ databases">
        <title>The genome of Eucalyptus grandis.</title>
        <authorList>
            <person name="Schmutz J."/>
            <person name="Hayes R."/>
            <person name="Myburg A."/>
            <person name="Tuskan G."/>
            <person name="Grattapaglia D."/>
            <person name="Rokhsar D.S."/>
        </authorList>
    </citation>
    <scope>NUCLEOTIDE SEQUENCE</scope>
    <source>
        <tissue evidence="2">Leaf extractions</tissue>
    </source>
</reference>
<dbReference type="AlphaFoldDB" id="A0A059D721"/>
<evidence type="ECO:0000256" key="1">
    <source>
        <dbReference type="SAM" id="MobiDB-lite"/>
    </source>
</evidence>
<gene>
    <name evidence="2" type="ORF">EUGRSUZ_B03061</name>
</gene>
<sequence>MEQGHVVEEEDVALLPLELDALLVEDLAASLHHVVRDLGPIGHRGRADLLPVHPHHRVVPHPPPFSSLEHPREGSWADDRLQSTVGQPFHSIHL</sequence>
<name>A0A059D721_EUCGR</name>
<evidence type="ECO:0000313" key="2">
    <source>
        <dbReference type="EMBL" id="KCW86382.1"/>
    </source>
</evidence>
<dbReference type="InParanoid" id="A0A059D721"/>
<feature type="region of interest" description="Disordered" evidence="1">
    <location>
        <begin position="53"/>
        <end position="94"/>
    </location>
</feature>
<accession>A0A059D721</accession>
<protein>
    <submittedName>
        <fullName evidence="2">Uncharacterized protein</fullName>
    </submittedName>
</protein>
<dbReference type="EMBL" id="KK198754">
    <property type="protein sequence ID" value="KCW86382.1"/>
    <property type="molecule type" value="Genomic_DNA"/>
</dbReference>
<dbReference type="Gramene" id="KCW86382">
    <property type="protein sequence ID" value="KCW86382"/>
    <property type="gene ID" value="EUGRSUZ_B03061"/>
</dbReference>